<keyword evidence="4 8" id="KW-0812">Transmembrane</keyword>
<evidence type="ECO:0000313" key="10">
    <source>
        <dbReference type="EMBL" id="SEM27850.1"/>
    </source>
</evidence>
<feature type="domain" description="Methanolan biosynthesis EpsI" evidence="9">
    <location>
        <begin position="310"/>
        <end position="513"/>
    </location>
</feature>
<feature type="transmembrane region" description="Helical" evidence="8">
    <location>
        <begin position="305"/>
        <end position="322"/>
    </location>
</feature>
<dbReference type="Pfam" id="PF11984">
    <property type="entry name" value="DUF3485"/>
    <property type="match status" value="1"/>
</dbReference>
<dbReference type="NCBIfam" id="TIGR04178">
    <property type="entry name" value="exo_archaeo"/>
    <property type="match status" value="1"/>
</dbReference>
<dbReference type="InterPro" id="IPR026392">
    <property type="entry name" value="Exo/Archaeosortase_dom"/>
</dbReference>
<dbReference type="AlphaFoldDB" id="A0A1H7X1X3"/>
<organism evidence="10 11">
    <name type="scientific">Syntrophus gentianae</name>
    <dbReference type="NCBI Taxonomy" id="43775"/>
    <lineage>
        <taxon>Bacteria</taxon>
        <taxon>Pseudomonadati</taxon>
        <taxon>Thermodesulfobacteriota</taxon>
        <taxon>Syntrophia</taxon>
        <taxon>Syntrophales</taxon>
        <taxon>Syntrophaceae</taxon>
        <taxon>Syntrophus</taxon>
    </lineage>
</organism>
<keyword evidence="3" id="KW-0645">Protease</keyword>
<dbReference type="GO" id="GO:0006508">
    <property type="term" value="P:proteolysis"/>
    <property type="evidence" value="ECO:0007669"/>
    <property type="project" value="UniProtKB-KW"/>
</dbReference>
<keyword evidence="6 8" id="KW-1133">Transmembrane helix</keyword>
<feature type="transmembrane region" description="Helical" evidence="8">
    <location>
        <begin position="250"/>
        <end position="274"/>
    </location>
</feature>
<dbReference type="GO" id="GO:0005886">
    <property type="term" value="C:plasma membrane"/>
    <property type="evidence" value="ECO:0007669"/>
    <property type="project" value="UniProtKB-SubCell"/>
</dbReference>
<feature type="transmembrane region" description="Helical" evidence="8">
    <location>
        <begin position="122"/>
        <end position="139"/>
    </location>
</feature>
<dbReference type="RefSeq" id="WP_093883134.1">
    <property type="nucleotide sequence ID" value="NZ_FOBS01000009.1"/>
</dbReference>
<dbReference type="NCBIfam" id="TIGR02914">
    <property type="entry name" value="EpsI_fam"/>
    <property type="match status" value="1"/>
</dbReference>
<sequence length="525" mass="58546">MVMNEKNLNNTALCVGILLVFFTCAYWVPLKSMVSTWWHNDDYSYGFFIPLISLYLFWDKRQLLKNLQFHSSWVVFPLLLLFVLISLYGILGSSGNISMPAVPVLIILFSAFCFGIQAFRQLILPLGFLVFMIPVPPVIENHLGVFLKSISSKIGGQIIELFNIPVHVSGNIIDLGFTQLQVVDACSGLRYLFPLIALGVLYAYFFEKIAWKKLVCVAATIPIAILVNALRIGATGILANFWGPSVAEGFFHGASAFVLFAVAFAMLFLIGLILRKLPPKVPEVVKANSMEKMEQASIPAGDGKSAFYVSLLILSVVGWLSWSTGAMPAVKIQGGIQSFPLSIGAWQGQMELVDPEIIEKSGAEEAFSGLYRNPESGDVSLYMGYRSSAFLANENYFHSPTVCLPSSGWIVKETTKHVIPDVPHFGQISVSKMVIENMGARQLVYFWFQTKDKATSDKNINRFHLAMHAIMRDNTYALFIRPITPIRQGESMADAEKRMDQFVREMVGALDKYLEKNIIRTSRQS</sequence>
<evidence type="ECO:0000256" key="1">
    <source>
        <dbReference type="ARBA" id="ARBA00004651"/>
    </source>
</evidence>
<dbReference type="Proteomes" id="UP000198744">
    <property type="component" value="Unassembled WGS sequence"/>
</dbReference>
<evidence type="ECO:0000256" key="6">
    <source>
        <dbReference type="ARBA" id="ARBA00022989"/>
    </source>
</evidence>
<reference evidence="10 11" key="1">
    <citation type="submission" date="2016-10" db="EMBL/GenBank/DDBJ databases">
        <authorList>
            <person name="de Groot N.N."/>
        </authorList>
    </citation>
    <scope>NUCLEOTIDE SEQUENCE [LARGE SCALE GENOMIC DNA]</scope>
    <source>
        <strain evidence="10 11">DSM 8423</strain>
    </source>
</reference>
<feature type="transmembrane region" description="Helical" evidence="8">
    <location>
        <begin position="188"/>
        <end position="207"/>
    </location>
</feature>
<feature type="transmembrane region" description="Helical" evidence="8">
    <location>
        <begin position="42"/>
        <end position="58"/>
    </location>
</feature>
<keyword evidence="5" id="KW-0378">Hydrolase</keyword>
<dbReference type="InterPro" id="IPR013426">
    <property type="entry name" value="EpsH-like"/>
</dbReference>
<gene>
    <name evidence="10" type="ORF">SAMN04489760_10910</name>
</gene>
<evidence type="ECO:0000256" key="2">
    <source>
        <dbReference type="ARBA" id="ARBA00022475"/>
    </source>
</evidence>
<keyword evidence="11" id="KW-1185">Reference proteome</keyword>
<dbReference type="InterPro" id="IPR019127">
    <property type="entry name" value="Exosortase"/>
</dbReference>
<evidence type="ECO:0000259" key="9">
    <source>
        <dbReference type="Pfam" id="PF11984"/>
    </source>
</evidence>
<name>A0A1H7X1X3_9BACT</name>
<evidence type="ECO:0000313" key="11">
    <source>
        <dbReference type="Proteomes" id="UP000198744"/>
    </source>
</evidence>
<comment type="subcellular location">
    <subcellularLocation>
        <location evidence="1">Cell membrane</location>
        <topology evidence="1">Multi-pass membrane protein</topology>
    </subcellularLocation>
</comment>
<keyword evidence="2" id="KW-1003">Cell membrane</keyword>
<feature type="transmembrane region" description="Helical" evidence="8">
    <location>
        <begin position="12"/>
        <end position="30"/>
    </location>
</feature>
<evidence type="ECO:0000256" key="5">
    <source>
        <dbReference type="ARBA" id="ARBA00022801"/>
    </source>
</evidence>
<evidence type="ECO:0000256" key="7">
    <source>
        <dbReference type="ARBA" id="ARBA00023136"/>
    </source>
</evidence>
<proteinExistence type="predicted"/>
<feature type="transmembrane region" description="Helical" evidence="8">
    <location>
        <begin position="97"/>
        <end position="115"/>
    </location>
</feature>
<feature type="transmembrane region" description="Helical" evidence="8">
    <location>
        <begin position="70"/>
        <end position="91"/>
    </location>
</feature>
<evidence type="ECO:0000256" key="8">
    <source>
        <dbReference type="SAM" id="Phobius"/>
    </source>
</evidence>
<dbReference type="EMBL" id="FOBS01000009">
    <property type="protein sequence ID" value="SEM27850.1"/>
    <property type="molecule type" value="Genomic_DNA"/>
</dbReference>
<dbReference type="OrthoDB" id="9797363at2"/>
<feature type="transmembrane region" description="Helical" evidence="8">
    <location>
        <begin position="214"/>
        <end position="238"/>
    </location>
</feature>
<dbReference type="NCBIfam" id="TIGR02602">
    <property type="entry name" value="8TM_EpsH"/>
    <property type="match status" value="1"/>
</dbReference>
<dbReference type="InterPro" id="IPR014263">
    <property type="entry name" value="Methanolan_biosynth_EpsI"/>
</dbReference>
<protein>
    <submittedName>
        <fullName evidence="10">Exosortase D, VPLPA-CTERM-specific</fullName>
    </submittedName>
</protein>
<evidence type="ECO:0000256" key="4">
    <source>
        <dbReference type="ARBA" id="ARBA00022692"/>
    </source>
</evidence>
<dbReference type="Pfam" id="PF09721">
    <property type="entry name" value="Exosortase_EpsH"/>
    <property type="match status" value="1"/>
</dbReference>
<dbReference type="STRING" id="43775.SAMN04489760_10910"/>
<dbReference type="GO" id="GO:0008233">
    <property type="term" value="F:peptidase activity"/>
    <property type="evidence" value="ECO:0007669"/>
    <property type="project" value="UniProtKB-KW"/>
</dbReference>
<evidence type="ECO:0000256" key="3">
    <source>
        <dbReference type="ARBA" id="ARBA00022670"/>
    </source>
</evidence>
<accession>A0A1H7X1X3</accession>
<keyword evidence="7 8" id="KW-0472">Membrane</keyword>